<keyword evidence="2" id="KW-1185">Reference proteome</keyword>
<evidence type="ECO:0000313" key="1">
    <source>
        <dbReference type="EMBL" id="TWP35839.1"/>
    </source>
</evidence>
<gene>
    <name evidence="1" type="ORF">FGL98_12630</name>
</gene>
<dbReference type="Gene3D" id="3.40.50.1820">
    <property type="entry name" value="alpha/beta hydrolase"/>
    <property type="match status" value="1"/>
</dbReference>
<reference evidence="1 2" key="1">
    <citation type="submission" date="2019-05" db="EMBL/GenBank/DDBJ databases">
        <authorList>
            <person name="Lee S.D."/>
        </authorList>
    </citation>
    <scope>NUCLEOTIDE SEQUENCE [LARGE SCALE GENOMIC DNA]</scope>
    <source>
        <strain evidence="1 2">C5-26</strain>
    </source>
</reference>
<name>A0A563E0D7_9MICO</name>
<proteinExistence type="predicted"/>
<evidence type="ECO:0000313" key="2">
    <source>
        <dbReference type="Proteomes" id="UP000320244"/>
    </source>
</evidence>
<organism evidence="1 2">
    <name type="scientific">Leekyejoonella antrihumi</name>
    <dbReference type="NCBI Taxonomy" id="1660198"/>
    <lineage>
        <taxon>Bacteria</taxon>
        <taxon>Bacillati</taxon>
        <taxon>Actinomycetota</taxon>
        <taxon>Actinomycetes</taxon>
        <taxon>Micrococcales</taxon>
        <taxon>Dermacoccaceae</taxon>
        <taxon>Leekyejoonella</taxon>
    </lineage>
</organism>
<comment type="caution">
    <text evidence="1">The sequence shown here is derived from an EMBL/GenBank/DDBJ whole genome shotgun (WGS) entry which is preliminary data.</text>
</comment>
<sequence length="129" mass="13774">MKPFTVTLAATVDGHTVATADARRLPMAKGVTQKSLRPAKDGVYADLFLPPRSTTREPALLMFGGAEGGLADETAQAAHLASHGCPVMALAYFKEPGLPSTLRNTPLEYSPRRYASCGPSPASTRTTWW</sequence>
<dbReference type="RefSeq" id="WP_146317118.1">
    <property type="nucleotide sequence ID" value="NZ_VCQV01000016.1"/>
</dbReference>
<protein>
    <submittedName>
        <fullName evidence="1">Uncharacterized protein</fullName>
    </submittedName>
</protein>
<dbReference type="OrthoDB" id="4819815at2"/>
<dbReference type="EMBL" id="VCQV01000016">
    <property type="protein sequence ID" value="TWP35839.1"/>
    <property type="molecule type" value="Genomic_DNA"/>
</dbReference>
<dbReference type="Proteomes" id="UP000320244">
    <property type="component" value="Unassembled WGS sequence"/>
</dbReference>
<accession>A0A563E0D7</accession>
<dbReference type="AlphaFoldDB" id="A0A563E0D7"/>
<dbReference type="InterPro" id="IPR029058">
    <property type="entry name" value="AB_hydrolase_fold"/>
</dbReference>
<reference evidence="1 2" key="2">
    <citation type="submission" date="2019-08" db="EMBL/GenBank/DDBJ databases">
        <title>Jejuicoccus antrihumi gen. nov., sp. nov., a new member of the family Dermacoccaceae isolated from a cave.</title>
        <authorList>
            <person name="Schumann P."/>
            <person name="Kim I.S."/>
        </authorList>
    </citation>
    <scope>NUCLEOTIDE SEQUENCE [LARGE SCALE GENOMIC DNA]</scope>
    <source>
        <strain evidence="1 2">C5-26</strain>
    </source>
</reference>
<dbReference type="SUPFAM" id="SSF53474">
    <property type="entry name" value="alpha/beta-Hydrolases"/>
    <property type="match status" value="1"/>
</dbReference>